<organism evidence="2 3">
    <name type="scientific">Devosia elaeis</name>
    <dbReference type="NCBI Taxonomy" id="1770058"/>
    <lineage>
        <taxon>Bacteria</taxon>
        <taxon>Pseudomonadati</taxon>
        <taxon>Pseudomonadota</taxon>
        <taxon>Alphaproteobacteria</taxon>
        <taxon>Hyphomicrobiales</taxon>
        <taxon>Devosiaceae</taxon>
        <taxon>Devosia</taxon>
    </lineage>
</organism>
<feature type="transmembrane region" description="Helical" evidence="1">
    <location>
        <begin position="7"/>
        <end position="32"/>
    </location>
</feature>
<feature type="transmembrane region" description="Helical" evidence="1">
    <location>
        <begin position="52"/>
        <end position="75"/>
    </location>
</feature>
<evidence type="ECO:0000256" key="1">
    <source>
        <dbReference type="SAM" id="Phobius"/>
    </source>
</evidence>
<dbReference type="AlphaFoldDB" id="A0A178HX18"/>
<dbReference type="InterPro" id="IPR010699">
    <property type="entry name" value="DUF1275"/>
</dbReference>
<dbReference type="PANTHER" id="PTHR37314:SF4">
    <property type="entry name" value="UPF0700 TRANSMEMBRANE PROTEIN YOAK"/>
    <property type="match status" value="1"/>
</dbReference>
<sequence>MTPARHLVLGMVLTGAAGFVDAIGFIELGGFFTSFMSGNTTQGGAALVDGAWPVVGLTLSLVALFFIGSVLGNLLAFSNLRWGPATVSGGVTLGVAGALALVLLGHPPGQSMLVLAAAAGAQNAILPMRGAVRLGATFVTGTLYVAGQDLALALKGKVPPWRWAQHLAIWLGLLAGAIIGAWLYSLVGIYALTLPIFVYAAFTTGHVRAARRG</sequence>
<feature type="transmembrane region" description="Helical" evidence="1">
    <location>
        <begin position="124"/>
        <end position="146"/>
    </location>
</feature>
<evidence type="ECO:0000313" key="2">
    <source>
        <dbReference type="EMBL" id="OAM77383.1"/>
    </source>
</evidence>
<feature type="transmembrane region" description="Helical" evidence="1">
    <location>
        <begin position="190"/>
        <end position="210"/>
    </location>
</feature>
<dbReference type="OrthoDB" id="885342at2"/>
<proteinExistence type="predicted"/>
<dbReference type="Proteomes" id="UP000078389">
    <property type="component" value="Unassembled WGS sequence"/>
</dbReference>
<name>A0A178HX18_9HYPH</name>
<keyword evidence="1" id="KW-1133">Transmembrane helix</keyword>
<feature type="transmembrane region" description="Helical" evidence="1">
    <location>
        <begin position="82"/>
        <end position="104"/>
    </location>
</feature>
<accession>A0A178HX18</accession>
<protein>
    <recommendedName>
        <fullName evidence="4">DUF1275 family protein</fullName>
    </recommendedName>
</protein>
<comment type="caution">
    <text evidence="2">The sequence shown here is derived from an EMBL/GenBank/DDBJ whole genome shotgun (WGS) entry which is preliminary data.</text>
</comment>
<dbReference type="STRING" id="1770058.A3840_09905"/>
<dbReference type="RefSeq" id="WP_067455643.1">
    <property type="nucleotide sequence ID" value="NZ_LVVY01000085.1"/>
</dbReference>
<reference evidence="2 3" key="1">
    <citation type="submission" date="2016-03" db="EMBL/GenBank/DDBJ databases">
        <title>Genome sequencing of Devosia sp. S37.</title>
        <authorList>
            <person name="Mohd Nor M."/>
        </authorList>
    </citation>
    <scope>NUCLEOTIDE SEQUENCE [LARGE SCALE GENOMIC DNA]</scope>
    <source>
        <strain evidence="2 3">S37</strain>
    </source>
</reference>
<dbReference type="EMBL" id="LVVY01000085">
    <property type="protein sequence ID" value="OAM77383.1"/>
    <property type="molecule type" value="Genomic_DNA"/>
</dbReference>
<keyword evidence="1" id="KW-0472">Membrane</keyword>
<feature type="transmembrane region" description="Helical" evidence="1">
    <location>
        <begin position="167"/>
        <end position="184"/>
    </location>
</feature>
<dbReference type="PANTHER" id="PTHR37314">
    <property type="entry name" value="SLR0142 PROTEIN"/>
    <property type="match status" value="1"/>
</dbReference>
<keyword evidence="3" id="KW-1185">Reference proteome</keyword>
<gene>
    <name evidence="2" type="ORF">A3840_09905</name>
</gene>
<keyword evidence="1" id="KW-0812">Transmembrane</keyword>
<evidence type="ECO:0000313" key="3">
    <source>
        <dbReference type="Proteomes" id="UP000078389"/>
    </source>
</evidence>
<evidence type="ECO:0008006" key="4">
    <source>
        <dbReference type="Google" id="ProtNLM"/>
    </source>
</evidence>
<dbReference type="Pfam" id="PF06912">
    <property type="entry name" value="DUF1275"/>
    <property type="match status" value="1"/>
</dbReference>